<dbReference type="GO" id="GO:0000981">
    <property type="term" value="F:DNA-binding transcription factor activity, RNA polymerase II-specific"/>
    <property type="evidence" value="ECO:0007669"/>
    <property type="project" value="TreeGrafter"/>
</dbReference>
<dbReference type="GO" id="GO:0008270">
    <property type="term" value="F:zinc ion binding"/>
    <property type="evidence" value="ECO:0007669"/>
    <property type="project" value="UniProtKB-KW"/>
</dbReference>
<dbReference type="GO" id="GO:0005694">
    <property type="term" value="C:chromosome"/>
    <property type="evidence" value="ECO:0007669"/>
    <property type="project" value="UniProtKB-ARBA"/>
</dbReference>
<evidence type="ECO:0000256" key="4">
    <source>
        <dbReference type="ARBA" id="ARBA00022833"/>
    </source>
</evidence>
<accession>A0A3P7GEZ1</accession>
<keyword evidence="4" id="KW-0862">Zinc</keyword>
<dbReference type="GO" id="GO:0045893">
    <property type="term" value="P:positive regulation of DNA-templated transcription"/>
    <property type="evidence" value="ECO:0007669"/>
    <property type="project" value="UniProtKB-ARBA"/>
</dbReference>
<dbReference type="PROSITE" id="PS00028">
    <property type="entry name" value="ZINC_FINGER_C2H2_1"/>
    <property type="match status" value="1"/>
</dbReference>
<dbReference type="Pfam" id="PF13894">
    <property type="entry name" value="zf-C2H2_4"/>
    <property type="match status" value="1"/>
</dbReference>
<dbReference type="AlphaFoldDB" id="A0A3P7GEZ1"/>
<sequence length="60" mass="6911">MIHTGEKPYGCLVCGKSSLRKQDLQSHMVNHDMSRPVYHCTICSKDFLSKLGLKLHMRNH</sequence>
<dbReference type="Proteomes" id="UP000270924">
    <property type="component" value="Unassembled WGS sequence"/>
</dbReference>
<dbReference type="Gene3D" id="3.30.160.60">
    <property type="entry name" value="Classic Zinc Finger"/>
    <property type="match status" value="2"/>
</dbReference>
<name>A0A3P7GEZ1_WUCBA</name>
<feature type="domain" description="C2H2-type" evidence="6">
    <location>
        <begin position="38"/>
        <end position="60"/>
    </location>
</feature>
<dbReference type="GO" id="GO:0000978">
    <property type="term" value="F:RNA polymerase II cis-regulatory region sequence-specific DNA binding"/>
    <property type="evidence" value="ECO:0007669"/>
    <property type="project" value="TreeGrafter"/>
</dbReference>
<dbReference type="InterPro" id="IPR013087">
    <property type="entry name" value="Znf_C2H2_type"/>
</dbReference>
<keyword evidence="2" id="KW-0677">Repeat</keyword>
<dbReference type="SMART" id="SM00355">
    <property type="entry name" value="ZnF_C2H2"/>
    <property type="match status" value="2"/>
</dbReference>
<evidence type="ECO:0000256" key="5">
    <source>
        <dbReference type="PROSITE-ProRule" id="PRU00042"/>
    </source>
</evidence>
<evidence type="ECO:0000256" key="2">
    <source>
        <dbReference type="ARBA" id="ARBA00022737"/>
    </source>
</evidence>
<keyword evidence="3 5" id="KW-0863">Zinc-finger</keyword>
<protein>
    <recommendedName>
        <fullName evidence="6">C2H2-type domain-containing protein</fullName>
    </recommendedName>
</protein>
<dbReference type="OrthoDB" id="5785100at2759"/>
<dbReference type="PANTHER" id="PTHR23235">
    <property type="entry name" value="KRUEPPEL-LIKE TRANSCRIPTION FACTOR"/>
    <property type="match status" value="1"/>
</dbReference>
<dbReference type="EMBL" id="UYWW01012499">
    <property type="protein sequence ID" value="VDM21358.1"/>
    <property type="molecule type" value="Genomic_DNA"/>
</dbReference>
<keyword evidence="1" id="KW-0479">Metal-binding</keyword>
<dbReference type="InParanoid" id="A0A3P7GEZ1"/>
<evidence type="ECO:0000313" key="7">
    <source>
        <dbReference type="EMBL" id="VDM21358.1"/>
    </source>
</evidence>
<dbReference type="OMA" id="PVYHCTI"/>
<proteinExistence type="predicted"/>
<feature type="domain" description="C2H2-type" evidence="6">
    <location>
        <begin position="9"/>
        <end position="36"/>
    </location>
</feature>
<evidence type="ECO:0000259" key="6">
    <source>
        <dbReference type="PROSITE" id="PS50157"/>
    </source>
</evidence>
<evidence type="ECO:0000313" key="8">
    <source>
        <dbReference type="Proteomes" id="UP000270924"/>
    </source>
</evidence>
<dbReference type="FunFam" id="3.30.160.60:FF:001732">
    <property type="entry name" value="Zgc:162936"/>
    <property type="match status" value="1"/>
</dbReference>
<gene>
    <name evidence="7" type="ORF">WBA_LOCUS11879</name>
</gene>
<evidence type="ECO:0000256" key="1">
    <source>
        <dbReference type="ARBA" id="ARBA00022723"/>
    </source>
</evidence>
<dbReference type="PROSITE" id="PS50157">
    <property type="entry name" value="ZINC_FINGER_C2H2_2"/>
    <property type="match status" value="2"/>
</dbReference>
<organism evidence="7 8">
    <name type="scientific">Wuchereria bancrofti</name>
    <dbReference type="NCBI Taxonomy" id="6293"/>
    <lineage>
        <taxon>Eukaryota</taxon>
        <taxon>Metazoa</taxon>
        <taxon>Ecdysozoa</taxon>
        <taxon>Nematoda</taxon>
        <taxon>Chromadorea</taxon>
        <taxon>Rhabditida</taxon>
        <taxon>Spirurina</taxon>
        <taxon>Spiruromorpha</taxon>
        <taxon>Filarioidea</taxon>
        <taxon>Onchocercidae</taxon>
        <taxon>Wuchereria</taxon>
    </lineage>
</organism>
<keyword evidence="8" id="KW-1185">Reference proteome</keyword>
<evidence type="ECO:0000256" key="3">
    <source>
        <dbReference type="ARBA" id="ARBA00022771"/>
    </source>
</evidence>
<reference evidence="7 8" key="1">
    <citation type="submission" date="2018-11" db="EMBL/GenBank/DDBJ databases">
        <authorList>
            <consortium name="Pathogen Informatics"/>
        </authorList>
    </citation>
    <scope>NUCLEOTIDE SEQUENCE [LARGE SCALE GENOMIC DNA]</scope>
</reference>
<dbReference type="InterPro" id="IPR036236">
    <property type="entry name" value="Znf_C2H2_sf"/>
</dbReference>
<dbReference type="SUPFAM" id="SSF57667">
    <property type="entry name" value="beta-beta-alpha zinc fingers"/>
    <property type="match status" value="1"/>
</dbReference>
<dbReference type="PANTHER" id="PTHR23235:SF178">
    <property type="entry name" value="C2H2-TYPE DOMAIN-CONTAINING PROTEIN-RELATED"/>
    <property type="match status" value="1"/>
</dbReference>